<protein>
    <submittedName>
        <fullName evidence="2">Uncharacterized protein</fullName>
    </submittedName>
</protein>
<name>A0A0A9CFC3_ARUDO</name>
<dbReference type="AlphaFoldDB" id="A0A0A9CFC3"/>
<dbReference type="EMBL" id="GBRH01227693">
    <property type="protein sequence ID" value="JAD70202.1"/>
    <property type="molecule type" value="Transcribed_RNA"/>
</dbReference>
<evidence type="ECO:0000313" key="2">
    <source>
        <dbReference type="EMBL" id="JAD70202.1"/>
    </source>
</evidence>
<accession>A0A0A9CFC3</accession>
<reference evidence="2" key="1">
    <citation type="submission" date="2014-09" db="EMBL/GenBank/DDBJ databases">
        <authorList>
            <person name="Magalhaes I.L.F."/>
            <person name="Oliveira U."/>
            <person name="Santos F.R."/>
            <person name="Vidigal T.H.D.A."/>
            <person name="Brescovit A.D."/>
            <person name="Santos A.J."/>
        </authorList>
    </citation>
    <scope>NUCLEOTIDE SEQUENCE</scope>
    <source>
        <tissue evidence="2">Shoot tissue taken approximately 20 cm above the soil surface</tissue>
    </source>
</reference>
<evidence type="ECO:0000256" key="1">
    <source>
        <dbReference type="SAM" id="MobiDB-lite"/>
    </source>
</evidence>
<organism evidence="2">
    <name type="scientific">Arundo donax</name>
    <name type="common">Giant reed</name>
    <name type="synonym">Donax arundinaceus</name>
    <dbReference type="NCBI Taxonomy" id="35708"/>
    <lineage>
        <taxon>Eukaryota</taxon>
        <taxon>Viridiplantae</taxon>
        <taxon>Streptophyta</taxon>
        <taxon>Embryophyta</taxon>
        <taxon>Tracheophyta</taxon>
        <taxon>Spermatophyta</taxon>
        <taxon>Magnoliopsida</taxon>
        <taxon>Liliopsida</taxon>
        <taxon>Poales</taxon>
        <taxon>Poaceae</taxon>
        <taxon>PACMAD clade</taxon>
        <taxon>Arundinoideae</taxon>
        <taxon>Arundineae</taxon>
        <taxon>Arundo</taxon>
    </lineage>
</organism>
<feature type="compositionally biased region" description="Gly residues" evidence="1">
    <location>
        <begin position="23"/>
        <end position="35"/>
    </location>
</feature>
<reference evidence="2" key="2">
    <citation type="journal article" date="2015" name="Data Brief">
        <title>Shoot transcriptome of the giant reed, Arundo donax.</title>
        <authorList>
            <person name="Barrero R.A."/>
            <person name="Guerrero F.D."/>
            <person name="Moolhuijzen P."/>
            <person name="Goolsby J.A."/>
            <person name="Tidwell J."/>
            <person name="Bellgard S.E."/>
            <person name="Bellgard M.I."/>
        </authorList>
    </citation>
    <scope>NUCLEOTIDE SEQUENCE</scope>
    <source>
        <tissue evidence="2">Shoot tissue taken approximately 20 cm above the soil surface</tissue>
    </source>
</reference>
<sequence length="52" mass="5316">MGWQTDAVVAGGGSYDVVRVGQHGAGGGGRHGCGFGRAARRGLQRPARVPLR</sequence>
<feature type="region of interest" description="Disordered" evidence="1">
    <location>
        <begin position="21"/>
        <end position="52"/>
    </location>
</feature>
<proteinExistence type="predicted"/>